<dbReference type="SUPFAM" id="SSF52833">
    <property type="entry name" value="Thioredoxin-like"/>
    <property type="match status" value="1"/>
</dbReference>
<dbReference type="CDD" id="cd02956">
    <property type="entry name" value="ybbN"/>
    <property type="match status" value="1"/>
</dbReference>
<dbReference type="EMBL" id="QFRA01000016">
    <property type="protein sequence ID" value="PZR04476.1"/>
    <property type="molecule type" value="Genomic_DNA"/>
</dbReference>
<dbReference type="Pfam" id="PF00085">
    <property type="entry name" value="Thioredoxin"/>
    <property type="match status" value="1"/>
</dbReference>
<evidence type="ECO:0000313" key="7">
    <source>
        <dbReference type="Proteomes" id="UP000249432"/>
    </source>
</evidence>
<dbReference type="Proteomes" id="UP000249432">
    <property type="component" value="Unassembled WGS sequence"/>
</dbReference>
<evidence type="ECO:0000256" key="3">
    <source>
        <dbReference type="ARBA" id="ARBA00023284"/>
    </source>
</evidence>
<feature type="domain" description="Thioredoxin" evidence="5">
    <location>
        <begin position="74"/>
        <end position="175"/>
    </location>
</feature>
<keyword evidence="3" id="KW-0676">Redox-active center</keyword>
<organism evidence="6 7">
    <name type="scientific">Corynebacterium kroppenstedtii</name>
    <dbReference type="NCBI Taxonomy" id="161879"/>
    <lineage>
        <taxon>Bacteria</taxon>
        <taxon>Bacillati</taxon>
        <taxon>Actinomycetota</taxon>
        <taxon>Actinomycetes</taxon>
        <taxon>Mycobacteriales</taxon>
        <taxon>Corynebacteriaceae</taxon>
        <taxon>Corynebacterium</taxon>
    </lineage>
</organism>
<protein>
    <submittedName>
        <fullName evidence="6">Co-chaperone YbbN</fullName>
    </submittedName>
</protein>
<dbReference type="InterPro" id="IPR036249">
    <property type="entry name" value="Thioredoxin-like_sf"/>
</dbReference>
<dbReference type="Gene3D" id="3.40.30.10">
    <property type="entry name" value="Glutaredoxin"/>
    <property type="match status" value="1"/>
</dbReference>
<dbReference type="GO" id="GO:0005737">
    <property type="term" value="C:cytoplasm"/>
    <property type="evidence" value="ECO:0007669"/>
    <property type="project" value="TreeGrafter"/>
</dbReference>
<accession>A0A2W5SXX3</accession>
<dbReference type="Pfam" id="PF14561">
    <property type="entry name" value="TPR_20"/>
    <property type="match status" value="1"/>
</dbReference>
<feature type="compositionally biased region" description="Gly residues" evidence="4">
    <location>
        <begin position="54"/>
        <end position="66"/>
    </location>
</feature>
<evidence type="ECO:0000256" key="2">
    <source>
        <dbReference type="ARBA" id="ARBA00008987"/>
    </source>
</evidence>
<dbReference type="PANTHER" id="PTHR45663:SF11">
    <property type="entry name" value="GEO12009P1"/>
    <property type="match status" value="1"/>
</dbReference>
<dbReference type="PANTHER" id="PTHR45663">
    <property type="entry name" value="GEO12009P1"/>
    <property type="match status" value="1"/>
</dbReference>
<feature type="compositionally biased region" description="Basic and acidic residues" evidence="4">
    <location>
        <begin position="19"/>
        <end position="35"/>
    </location>
</feature>
<reference evidence="6 7" key="1">
    <citation type="submission" date="2017-08" db="EMBL/GenBank/DDBJ databases">
        <title>Infants hospitalized years apart are colonized by the same room-sourced microbial strains.</title>
        <authorList>
            <person name="Brooks B."/>
            <person name="Olm M.R."/>
            <person name="Firek B.A."/>
            <person name="Baker R."/>
            <person name="Thomas B.C."/>
            <person name="Morowitz M.J."/>
            <person name="Banfield J.F."/>
        </authorList>
    </citation>
    <scope>NUCLEOTIDE SEQUENCE [LARGE SCALE GENOMIC DNA]</scope>
    <source>
        <strain evidence="6">S2_003_000_R1_3</strain>
    </source>
</reference>
<feature type="region of interest" description="Disordered" evidence="4">
    <location>
        <begin position="188"/>
        <end position="212"/>
    </location>
</feature>
<dbReference type="InterPro" id="IPR013766">
    <property type="entry name" value="Thioredoxin_domain"/>
</dbReference>
<proteinExistence type="inferred from homology"/>
<name>A0A2W5SXX3_9CORY</name>
<comment type="function">
    <text evidence="1">Participates in various redox reactions through the reversible oxidation of its active center dithiol to a disulfide and catalyzes dithiol-disulfide exchange reactions.</text>
</comment>
<dbReference type="AlphaFoldDB" id="A0A2W5SXX3"/>
<sequence length="334" mass="35459">MTSPGKGPERFIAGAVDLGEVKARAEARAEAEKQRQRQARGTGSTAGSSAGNNAPGGAGVPGGGSTSGAAQMTVDVTEANFENDVLKRSMQVPVIVAISLTRSPDSQDIVQNLESMARQANYKWIFANVSADTVPQIAQAFGVRAIPTVIALGNGRPISVLEGQQPKEQLQGWIDQILQAVGDQLPGIPDADKASAAQDEEPPSDPRLDAAEEDLNNGDFDAALAAYDKIIDAEPHNAEAKAARANVSLLKRVSEAHASDDPTSEPEKTFAQADQYMISSKEEDAFRVLLDLLRVSAGDQKTQVKDRLIELFTLCDPADPRVATARREMASALF</sequence>
<comment type="caution">
    <text evidence="6">The sequence shown here is derived from an EMBL/GenBank/DDBJ whole genome shotgun (WGS) entry which is preliminary data.</text>
</comment>
<dbReference type="Gene3D" id="1.25.40.10">
    <property type="entry name" value="Tetratricopeptide repeat domain"/>
    <property type="match status" value="2"/>
</dbReference>
<dbReference type="RefSeq" id="WP_303735013.1">
    <property type="nucleotide sequence ID" value="NZ_CAKZHK010000009.1"/>
</dbReference>
<gene>
    <name evidence="6" type="ORF">DI525_06870</name>
</gene>
<dbReference type="GO" id="GO:0006950">
    <property type="term" value="P:response to stress"/>
    <property type="evidence" value="ECO:0007669"/>
    <property type="project" value="UniProtKB-ARBA"/>
</dbReference>
<feature type="region of interest" description="Disordered" evidence="4">
    <location>
        <begin position="1"/>
        <end position="69"/>
    </location>
</feature>
<feature type="compositionally biased region" description="Low complexity" evidence="4">
    <location>
        <begin position="39"/>
        <end position="53"/>
    </location>
</feature>
<evidence type="ECO:0000313" key="6">
    <source>
        <dbReference type="EMBL" id="PZR04476.1"/>
    </source>
</evidence>
<comment type="similarity">
    <text evidence="2">Belongs to the thioredoxin family.</text>
</comment>
<evidence type="ECO:0000259" key="5">
    <source>
        <dbReference type="Pfam" id="PF00085"/>
    </source>
</evidence>
<dbReference type="GO" id="GO:0015035">
    <property type="term" value="F:protein-disulfide reductase activity"/>
    <property type="evidence" value="ECO:0007669"/>
    <property type="project" value="TreeGrafter"/>
</dbReference>
<evidence type="ECO:0000256" key="4">
    <source>
        <dbReference type="SAM" id="MobiDB-lite"/>
    </source>
</evidence>
<evidence type="ECO:0000256" key="1">
    <source>
        <dbReference type="ARBA" id="ARBA00003318"/>
    </source>
</evidence>
<dbReference type="InterPro" id="IPR011990">
    <property type="entry name" value="TPR-like_helical_dom_sf"/>
</dbReference>